<protein>
    <submittedName>
        <fullName evidence="2">F01b71f1-4c1b-4329-8502-18332c7e3576</fullName>
    </submittedName>
</protein>
<comment type="caution">
    <text evidence="2">The sequence shown here is derived from an EMBL/GenBank/DDBJ whole genome shotgun (WGS) entry which is preliminary data.</text>
</comment>
<feature type="compositionally biased region" description="Polar residues" evidence="1">
    <location>
        <begin position="220"/>
        <end position="237"/>
    </location>
</feature>
<dbReference type="Proteomes" id="UP000624404">
    <property type="component" value="Unassembled WGS sequence"/>
</dbReference>
<dbReference type="AlphaFoldDB" id="A0A8H2VN76"/>
<sequence>MPASSIPTKGADGRRLKTWEVEAQASVDINKNLNDFLEHIKDEPLGPSLAAIATELSKIYEDNERETRRFTHDLQKRFQEEGEGYDKDALQFIRKLTSGLQSGLHSLDKGNPIPKEWFQQMDKWLNEQSKVISHKFNHRKQIFTITLTKKYTEAEKNRQATLINEELMLLKLFWKVKRSIDAKERTIEEGASTLELQSSAKIIPTKANNTGFAAAPRTILPSSPTGAVSTPNKQMPASPNKKQKTTAYYDLTESPEPTDISW</sequence>
<accession>A0A8H2VN76</accession>
<evidence type="ECO:0000313" key="2">
    <source>
        <dbReference type="EMBL" id="CAD6441799.1"/>
    </source>
</evidence>
<gene>
    <name evidence="2" type="ORF">SCLTRI_LOCUS1592</name>
</gene>
<reference evidence="2" key="1">
    <citation type="submission" date="2020-10" db="EMBL/GenBank/DDBJ databases">
        <authorList>
            <person name="Kusch S."/>
        </authorList>
    </citation>
    <scope>NUCLEOTIDE SEQUENCE</scope>
    <source>
        <strain evidence="2">SwB9</strain>
    </source>
</reference>
<dbReference type="OrthoDB" id="3515628at2759"/>
<organism evidence="2 3">
    <name type="scientific">Sclerotinia trifoliorum</name>
    <dbReference type="NCBI Taxonomy" id="28548"/>
    <lineage>
        <taxon>Eukaryota</taxon>
        <taxon>Fungi</taxon>
        <taxon>Dikarya</taxon>
        <taxon>Ascomycota</taxon>
        <taxon>Pezizomycotina</taxon>
        <taxon>Leotiomycetes</taxon>
        <taxon>Helotiales</taxon>
        <taxon>Sclerotiniaceae</taxon>
        <taxon>Sclerotinia</taxon>
    </lineage>
</organism>
<name>A0A8H2VN76_9HELO</name>
<dbReference type="EMBL" id="CAJHIA010000007">
    <property type="protein sequence ID" value="CAD6441799.1"/>
    <property type="molecule type" value="Genomic_DNA"/>
</dbReference>
<evidence type="ECO:0000256" key="1">
    <source>
        <dbReference type="SAM" id="MobiDB-lite"/>
    </source>
</evidence>
<proteinExistence type="predicted"/>
<evidence type="ECO:0000313" key="3">
    <source>
        <dbReference type="Proteomes" id="UP000624404"/>
    </source>
</evidence>
<keyword evidence="3" id="KW-1185">Reference proteome</keyword>
<feature type="region of interest" description="Disordered" evidence="1">
    <location>
        <begin position="216"/>
        <end position="262"/>
    </location>
</feature>